<feature type="region of interest" description="Disordered" evidence="23">
    <location>
        <begin position="427"/>
        <end position="450"/>
    </location>
</feature>
<evidence type="ECO:0000256" key="11">
    <source>
        <dbReference type="ARBA" id="ARBA00023163"/>
    </source>
</evidence>
<evidence type="ECO:0000256" key="1">
    <source>
        <dbReference type="ARBA" id="ARBA00004408"/>
    </source>
</evidence>
<evidence type="ECO:0000256" key="3">
    <source>
        <dbReference type="ARBA" id="ARBA00004604"/>
    </source>
</evidence>
<dbReference type="Gene3D" id="3.40.50.150">
    <property type="entry name" value="Vaccinia Virus protein VP39"/>
    <property type="match status" value="1"/>
</dbReference>
<dbReference type="SUPFAM" id="SSF53335">
    <property type="entry name" value="S-adenosyl-L-methionine-dependent methyltransferases"/>
    <property type="match status" value="1"/>
</dbReference>
<evidence type="ECO:0000256" key="13">
    <source>
        <dbReference type="ARBA" id="ARBA00025783"/>
    </source>
</evidence>
<evidence type="ECO:0000256" key="23">
    <source>
        <dbReference type="SAM" id="MobiDB-lite"/>
    </source>
</evidence>
<feature type="compositionally biased region" description="Low complexity" evidence="23">
    <location>
        <begin position="441"/>
        <end position="450"/>
    </location>
</feature>
<dbReference type="AlphaFoldDB" id="A0A0K8TN10"/>
<dbReference type="InterPro" id="IPR019012">
    <property type="entry name" value="RNA_cap_Gua-N2-MeTrfase"/>
</dbReference>
<evidence type="ECO:0000256" key="22">
    <source>
        <dbReference type="ARBA" id="ARBA00081504"/>
    </source>
</evidence>
<accession>A0A0K8TN10</accession>
<keyword evidence="12" id="KW-0539">Nucleus</keyword>
<evidence type="ECO:0000256" key="16">
    <source>
        <dbReference type="ARBA" id="ARBA00048763"/>
    </source>
</evidence>
<comment type="catalytic activity">
    <reaction evidence="17">
        <text>a 5'-end (N(7)-methyl 5'-triphosphoguanosine)-ribonucleoside in snRNA + S-adenosyl-L-methionine = a 5'-end (N(2),N(7)-dimethyl 5'-triphosphoguanosine)-ribonucleoside in snRNA + S-adenosyl-L-homocysteine + H(+)</text>
        <dbReference type="Rhea" id="RHEA:78471"/>
        <dbReference type="Rhea" id="RHEA-COMP:19085"/>
        <dbReference type="Rhea" id="RHEA-COMP:19087"/>
        <dbReference type="ChEBI" id="CHEBI:15378"/>
        <dbReference type="ChEBI" id="CHEBI:57856"/>
        <dbReference type="ChEBI" id="CHEBI:59789"/>
        <dbReference type="ChEBI" id="CHEBI:156461"/>
        <dbReference type="ChEBI" id="CHEBI:172880"/>
    </reaction>
    <physiologicalReaction direction="left-to-right" evidence="17">
        <dbReference type="Rhea" id="RHEA:78472"/>
    </physiologicalReaction>
</comment>
<evidence type="ECO:0000256" key="12">
    <source>
        <dbReference type="ARBA" id="ARBA00023242"/>
    </source>
</evidence>
<keyword evidence="7" id="KW-0489">Methyltransferase</keyword>
<evidence type="ECO:0000256" key="20">
    <source>
        <dbReference type="ARBA" id="ARBA00064494"/>
    </source>
</evidence>
<protein>
    <recommendedName>
        <fullName evidence="4">Trimethylguanosine synthase</fullName>
    </recommendedName>
    <alternativeName>
        <fullName evidence="18">Cap-specific guanine-N(2) methyltransferase</fullName>
    </alternativeName>
    <alternativeName>
        <fullName evidence="21">Nuclear receptor coactivator 6-interacting protein</fullName>
    </alternativeName>
    <alternativeName>
        <fullName evidence="22">PRIP-interacting protein with methyltransferase motif</fullName>
    </alternativeName>
</protein>
<feature type="region of interest" description="Disordered" evidence="23">
    <location>
        <begin position="365"/>
        <end position="408"/>
    </location>
</feature>
<reference evidence="24" key="1">
    <citation type="journal article" date="2015" name="Insect Biochem. Mol. Biol.">
        <title>An insight into the sialome of the horse fly, Tabanus bromius.</title>
        <authorList>
            <person name="Ribeiro J.M."/>
            <person name="Kazimirova M."/>
            <person name="Takac P."/>
            <person name="Andersen J.F."/>
            <person name="Francischetti I.M."/>
        </authorList>
    </citation>
    <scope>NUCLEOTIDE SEQUENCE</scope>
</reference>
<evidence type="ECO:0000256" key="5">
    <source>
        <dbReference type="ARBA" id="ARBA00022490"/>
    </source>
</evidence>
<comment type="catalytic activity">
    <reaction evidence="16">
        <text>a 5'-end (N(2),N(7)-dimethyl 5'-triphosphoguanosine)-ribonucleoside in snRNA + S-adenosyl-L-methionine = a 5'-end (N(2),N(2),N(7)-trimethyl 5'-triphosphoguanosine)-ribonucleoside in snRNA + S-adenosyl-L-homocysteine + H(+)</text>
        <dbReference type="Rhea" id="RHEA:78479"/>
        <dbReference type="Rhea" id="RHEA-COMP:19087"/>
        <dbReference type="Rhea" id="RHEA-COMP:19089"/>
        <dbReference type="ChEBI" id="CHEBI:15378"/>
        <dbReference type="ChEBI" id="CHEBI:57856"/>
        <dbReference type="ChEBI" id="CHEBI:59789"/>
        <dbReference type="ChEBI" id="CHEBI:167623"/>
        <dbReference type="ChEBI" id="CHEBI:172880"/>
    </reaction>
    <physiologicalReaction direction="left-to-right" evidence="16">
        <dbReference type="Rhea" id="RHEA:78480"/>
    </physiologicalReaction>
</comment>
<keyword evidence="9" id="KW-0949">S-adenosyl-L-methionine</keyword>
<keyword evidence="5" id="KW-0963">Cytoplasm</keyword>
<comment type="similarity">
    <text evidence="13">Belongs to the methyltransferase superfamily. Trimethylguanosine synthase family.</text>
</comment>
<proteinExistence type="evidence at transcript level"/>
<dbReference type="Pfam" id="PF09445">
    <property type="entry name" value="Methyltransf_15"/>
    <property type="match status" value="1"/>
</dbReference>
<evidence type="ECO:0000256" key="15">
    <source>
        <dbReference type="ARBA" id="ARBA00048740"/>
    </source>
</evidence>
<dbReference type="GO" id="GO:0015030">
    <property type="term" value="C:Cajal body"/>
    <property type="evidence" value="ECO:0007669"/>
    <property type="project" value="UniProtKB-SubCell"/>
</dbReference>
<keyword evidence="11" id="KW-0804">Transcription</keyword>
<evidence type="ECO:0000256" key="10">
    <source>
        <dbReference type="ARBA" id="ARBA00023015"/>
    </source>
</evidence>
<dbReference type="InterPro" id="IPR029063">
    <property type="entry name" value="SAM-dependent_MTases_sf"/>
</dbReference>
<dbReference type="CDD" id="cd02440">
    <property type="entry name" value="AdoMet_MTases"/>
    <property type="match status" value="1"/>
</dbReference>
<sequence length="872" mass="98960">CLCSRVFAKNKSDVNSSNLDREDLSEVEDGFNENEIEKNIHLHFKNVEKLQNEKDPDANSCYHSASASHTDNYCSTDEHEQQHQCFARLHSSDSGADISEHHYDNNVFAPPKETATIQTTPIFEIIDVDNDNSSVNYHPITYENFEQQWTKYWNLNGEGIIWSSWISKYSDYLNPEFKNYLRTTKRDDLLKKDYGPSGELSVQSAEKLAENIDIGEPSSSVPIPEENWNSMPMDDGKFNSLRLNLDVDTLLSPRCGSASSSIPFTIGTTDSMTNVTKTSISSYGFCSSQVSSDSSDQSGLSDDSPSSSVISTSMLQEDFDRENDIFSDDNTMDVDAYWQILWQRHFQDQYQASCQRFRDSYYNKDSSRAISSTPNKSENSDNLLEIPDFENKSLPNRKTNKNKRNRKLRQEILPSLVADLKLISACSDDSRDPEPLDGNEGRSNNGNNSDEYLVLDESKEMSALGLPTAFGIRPRRSNEGEDDEDDRKNNRNNRSFTLKRSHESDSEETPEDRIASALNLMGYAFSRDKENDVEDDIYGEVSFRKKHIRLHNRTLKFVNTKPTHTYFDDEGNAYPDRKKVVLDEDIANLVSSSDDDSHIEISARKMISGSINAPNSGIMNINNNLSPPKSDDNECLENLESTNLKRDRKRRRKGKQAGLPAEIANDRKLLKYWYKRFSLFSRFDEGIRLDKESWFSVTPEKLAIHTANRLSCDIIVDAFCGSGGNCIQFANTCKKVIAIDIDPKKVEMAKHNAAIYGVSEKIEFIVGDFLQLCPQLKADVIFLSQPWGGPEYTKKKIYDIEKCLLPVSASEIYKKCKSITPNIAMFLPRNANVHQLVKLAGDGNSVEIEQNFLDRKLISLTAYYGDLVKKKD</sequence>
<evidence type="ECO:0000256" key="7">
    <source>
        <dbReference type="ARBA" id="ARBA00022603"/>
    </source>
</evidence>
<name>A0A0K8TN10_TABBR</name>
<keyword evidence="8" id="KW-0808">Transferase</keyword>
<dbReference type="FunFam" id="3.40.50.150:FF:000066">
    <property type="entry name" value="Trimethylguanosine synthase 1"/>
    <property type="match status" value="1"/>
</dbReference>
<evidence type="ECO:0000256" key="17">
    <source>
        <dbReference type="ARBA" id="ARBA00049075"/>
    </source>
</evidence>
<feature type="compositionally biased region" description="Polar residues" evidence="23">
    <location>
        <begin position="368"/>
        <end position="382"/>
    </location>
</feature>
<dbReference type="PANTHER" id="PTHR14741">
    <property type="entry name" value="S-ADENOSYLMETHIONINE-DEPENDENT METHYLTRANSFERASE RELATED"/>
    <property type="match status" value="1"/>
</dbReference>
<dbReference type="GO" id="GO:0005730">
    <property type="term" value="C:nucleolus"/>
    <property type="evidence" value="ECO:0007669"/>
    <property type="project" value="UniProtKB-SubCell"/>
</dbReference>
<evidence type="ECO:0000256" key="18">
    <source>
        <dbReference type="ARBA" id="ARBA00049790"/>
    </source>
</evidence>
<comment type="subunit">
    <text evidence="20">May form homooligomers. Interacts with CREBBP/CBP, EED/WAIT1, EP300/P300, NCOA6/PRIP, PPARBP/PBP and SMN.</text>
</comment>
<comment type="catalytic activity">
    <reaction evidence="14">
        <text>a 5'-end (N(2),N(7)-dimethyl 5'-triphosphoguanosine)-ribonucleoside in snoRNA + S-adenosyl-L-methionine = a 5'-end (N(2),N(2),N(7)-trimethyl 5'-triphosphoguanosine)-ribonucleoside in snoRNA + S-adenosyl-L-homocysteine + H(+)</text>
        <dbReference type="Rhea" id="RHEA:78507"/>
        <dbReference type="Rhea" id="RHEA-COMP:19088"/>
        <dbReference type="Rhea" id="RHEA-COMP:19090"/>
        <dbReference type="ChEBI" id="CHEBI:15378"/>
        <dbReference type="ChEBI" id="CHEBI:57856"/>
        <dbReference type="ChEBI" id="CHEBI:59789"/>
        <dbReference type="ChEBI" id="CHEBI:167623"/>
        <dbReference type="ChEBI" id="CHEBI:172880"/>
    </reaction>
    <physiologicalReaction direction="left-to-right" evidence="14">
        <dbReference type="Rhea" id="RHEA:78508"/>
    </physiologicalReaction>
</comment>
<feature type="non-terminal residue" evidence="24">
    <location>
        <position position="1"/>
    </location>
</feature>
<organism evidence="24">
    <name type="scientific">Tabanus bromius</name>
    <name type="common">Band-eyed brown horse fly</name>
    <dbReference type="NCBI Taxonomy" id="304241"/>
    <lineage>
        <taxon>Eukaryota</taxon>
        <taxon>Metazoa</taxon>
        <taxon>Ecdysozoa</taxon>
        <taxon>Arthropoda</taxon>
        <taxon>Hexapoda</taxon>
        <taxon>Insecta</taxon>
        <taxon>Pterygota</taxon>
        <taxon>Neoptera</taxon>
        <taxon>Endopterygota</taxon>
        <taxon>Diptera</taxon>
        <taxon>Brachycera</taxon>
        <taxon>Tabanomorpha</taxon>
        <taxon>Tabanoidea</taxon>
        <taxon>Tabanidae</taxon>
        <taxon>Tabanus</taxon>
    </lineage>
</organism>
<evidence type="ECO:0000256" key="8">
    <source>
        <dbReference type="ARBA" id="ARBA00022679"/>
    </source>
</evidence>
<dbReference type="PANTHER" id="PTHR14741:SF32">
    <property type="entry name" value="TRIMETHYLGUANOSINE SYNTHASE"/>
    <property type="match status" value="1"/>
</dbReference>
<feature type="region of interest" description="Disordered" evidence="23">
    <location>
        <begin position="464"/>
        <end position="512"/>
    </location>
</feature>
<keyword evidence="10" id="KW-0805">Transcription regulation</keyword>
<evidence type="ECO:0000256" key="21">
    <source>
        <dbReference type="ARBA" id="ARBA00079339"/>
    </source>
</evidence>
<evidence type="ECO:0000256" key="2">
    <source>
        <dbReference type="ARBA" id="ARBA00004496"/>
    </source>
</evidence>
<evidence type="ECO:0000256" key="6">
    <source>
        <dbReference type="ARBA" id="ARBA00022553"/>
    </source>
</evidence>
<evidence type="ECO:0000256" key="9">
    <source>
        <dbReference type="ARBA" id="ARBA00022691"/>
    </source>
</evidence>
<evidence type="ECO:0000256" key="14">
    <source>
        <dbReference type="ARBA" id="ARBA00047418"/>
    </source>
</evidence>
<evidence type="ECO:0000256" key="19">
    <source>
        <dbReference type="ARBA" id="ARBA00057179"/>
    </source>
</evidence>
<dbReference type="EMBL" id="GDAI01002082">
    <property type="protein sequence ID" value="JAI15521.1"/>
    <property type="molecule type" value="mRNA"/>
</dbReference>
<keyword evidence="6" id="KW-0597">Phosphoprotein</keyword>
<evidence type="ECO:0000256" key="4">
    <source>
        <dbReference type="ARBA" id="ARBA00018517"/>
    </source>
</evidence>
<comment type="function">
    <text evidence="19">Catalyzes the 2 serial methylation steps for the conversion of the 7-monomethylguanosine (m(7)G) caps of snRNAs and snoRNAs to a 2,2,7-trimethylguanosine (m(2,2,7)G) cap structure. The enzyme is specific for guanine, and N7 methylation must precede N2 methylation. Hypermethylation of the m7G cap of U snRNAs leads to their concentration in nuclear foci, their colocalization with coilin and the formation of canonical Cajal bodies (CBs). Plays a role in transcriptional regulation.</text>
</comment>
<dbReference type="GO" id="GO:0005737">
    <property type="term" value="C:cytoplasm"/>
    <property type="evidence" value="ECO:0007669"/>
    <property type="project" value="UniProtKB-SubCell"/>
</dbReference>
<dbReference type="GO" id="GO:0071164">
    <property type="term" value="F:RNA cap trimethylguanosine synthase activity"/>
    <property type="evidence" value="ECO:0007669"/>
    <property type="project" value="TreeGrafter"/>
</dbReference>
<comment type="catalytic activity">
    <reaction evidence="15">
        <text>a 5'-end (N(7)-methyl 5'-triphosphoguanosine)-ribonucleoside in snoRNA + S-adenosyl-L-methionine = a 5'-end (N(2),N(7)-dimethyl 5'-triphosphoguanosine)-ribonucleoside in snoRNA + S-adenosyl-L-homocysteine + H(+)</text>
        <dbReference type="Rhea" id="RHEA:78475"/>
        <dbReference type="Rhea" id="RHEA-COMP:19086"/>
        <dbReference type="Rhea" id="RHEA-COMP:19088"/>
        <dbReference type="ChEBI" id="CHEBI:15378"/>
        <dbReference type="ChEBI" id="CHEBI:57856"/>
        <dbReference type="ChEBI" id="CHEBI:59789"/>
        <dbReference type="ChEBI" id="CHEBI:156461"/>
        <dbReference type="ChEBI" id="CHEBI:172880"/>
    </reaction>
    <physiologicalReaction direction="left-to-right" evidence="15">
        <dbReference type="Rhea" id="RHEA:78476"/>
    </physiologicalReaction>
</comment>
<feature type="compositionally biased region" description="Basic residues" evidence="23">
    <location>
        <begin position="398"/>
        <end position="407"/>
    </location>
</feature>
<evidence type="ECO:0000313" key="24">
    <source>
        <dbReference type="EMBL" id="JAI15521.1"/>
    </source>
</evidence>
<comment type="subcellular location">
    <subcellularLocation>
        <location evidence="2">Cytoplasm</location>
    </subcellularLocation>
    <subcellularLocation>
        <location evidence="1">Nucleus</location>
        <location evidence="1">Cajal body</location>
    </subcellularLocation>
    <subcellularLocation>
        <location evidence="3">Nucleus</location>
        <location evidence="3">Nucleolus</location>
    </subcellularLocation>
</comment>